<feature type="region of interest" description="Disordered" evidence="4">
    <location>
        <begin position="357"/>
        <end position="378"/>
    </location>
</feature>
<dbReference type="Proteomes" id="UP001497512">
    <property type="component" value="Chromosome 4"/>
</dbReference>
<feature type="coiled-coil region" evidence="3">
    <location>
        <begin position="621"/>
        <end position="665"/>
    </location>
</feature>
<dbReference type="InterPro" id="IPR056737">
    <property type="entry name" value="Beta-prop_ATRN-MKLN-like"/>
</dbReference>
<keyword evidence="1" id="KW-0880">Kelch repeat</keyword>
<organism evidence="6 7">
    <name type="scientific">Sphagnum troendelagicum</name>
    <dbReference type="NCBI Taxonomy" id="128251"/>
    <lineage>
        <taxon>Eukaryota</taxon>
        <taxon>Viridiplantae</taxon>
        <taxon>Streptophyta</taxon>
        <taxon>Embryophyta</taxon>
        <taxon>Bryophyta</taxon>
        <taxon>Sphagnophytina</taxon>
        <taxon>Sphagnopsida</taxon>
        <taxon>Sphagnales</taxon>
        <taxon>Sphagnaceae</taxon>
        <taxon>Sphagnum</taxon>
    </lineage>
</organism>
<protein>
    <recommendedName>
        <fullName evidence="5">Attractin/MKLN-like beta-propeller domain-containing protein</fullName>
    </recommendedName>
</protein>
<evidence type="ECO:0000256" key="2">
    <source>
        <dbReference type="ARBA" id="ARBA00022737"/>
    </source>
</evidence>
<feature type="domain" description="Attractin/MKLN-like beta-propeller" evidence="5">
    <location>
        <begin position="8"/>
        <end position="250"/>
    </location>
</feature>
<dbReference type="PANTHER" id="PTHR46093">
    <property type="entry name" value="ACYL-COA-BINDING DOMAIN-CONTAINING PROTEIN 5"/>
    <property type="match status" value="1"/>
</dbReference>
<dbReference type="PANTHER" id="PTHR46093:SF18">
    <property type="entry name" value="FIBRONECTIN TYPE-III DOMAIN-CONTAINING PROTEIN"/>
    <property type="match status" value="1"/>
</dbReference>
<evidence type="ECO:0000313" key="6">
    <source>
        <dbReference type="EMBL" id="CAK9222851.1"/>
    </source>
</evidence>
<dbReference type="EMBL" id="OZ019896">
    <property type="protein sequence ID" value="CAK9222851.1"/>
    <property type="molecule type" value="Genomic_DNA"/>
</dbReference>
<evidence type="ECO:0000259" key="5">
    <source>
        <dbReference type="Pfam" id="PF24981"/>
    </source>
</evidence>
<name>A0ABP0UJU2_9BRYO</name>
<dbReference type="SUPFAM" id="SSF117281">
    <property type="entry name" value="Kelch motif"/>
    <property type="match status" value="2"/>
</dbReference>
<keyword evidence="2" id="KW-0677">Repeat</keyword>
<proteinExistence type="predicted"/>
<keyword evidence="3" id="KW-0175">Coiled coil</keyword>
<dbReference type="Pfam" id="PF24981">
    <property type="entry name" value="Beta-prop_ATRN-LZTR1"/>
    <property type="match status" value="1"/>
</dbReference>
<dbReference type="SMART" id="SM00612">
    <property type="entry name" value="Kelch"/>
    <property type="match status" value="3"/>
</dbReference>
<gene>
    <name evidence="6" type="ORF">CSSPTR1EN2_LOCUS16470</name>
</gene>
<dbReference type="InterPro" id="IPR015915">
    <property type="entry name" value="Kelch-typ_b-propeller"/>
</dbReference>
<evidence type="ECO:0000256" key="4">
    <source>
        <dbReference type="SAM" id="MobiDB-lite"/>
    </source>
</evidence>
<evidence type="ECO:0000313" key="7">
    <source>
        <dbReference type="Proteomes" id="UP001497512"/>
    </source>
</evidence>
<accession>A0ABP0UJU2</accession>
<evidence type="ECO:0000256" key="1">
    <source>
        <dbReference type="ARBA" id="ARBA00022441"/>
    </source>
</evidence>
<feature type="coiled-coil region" evidence="3">
    <location>
        <begin position="431"/>
        <end position="595"/>
    </location>
</feature>
<sequence>MPQECIWQRLPGHRNLKGRAGHTATLVGTRIFVVGGRNGNVFFNDVWVFDTKTENWQQVQKETPLSPRAYHTTTLVRDSELWVIGGSDHNTMYGDVHMLNTDTLEWASPVTRGTDVGRLRGTHAAVVHPLHPLAILVYGGYGGVGSQWLDDLSILHTDRLEWKQVCPKGCRPSARGYHTLTTIGTYVILFGGKGEAGIIPSEKNLSLYDVATDTWSMPKVRGKAPIPRSNHSAALLGENLIVIQGGRNGTERLSDTFALQISVSSPGGAGSNLFSWHTILQAPSTPKRRGQKRAEKATWADNPGGRAAHTLVALERSLYLFGGYGGQGVTYDDIYVLRNFPKLTGAERLVYQVTEDPDQEPVQEWRSTKRPRQPPVDNADHLTHTFCREHEKLSFSGAPPIANILQGKDLLDGVKELLATRTHSTLEDQSNALTARELEIHNKEIKSLQQMVELLRQEIRTKMVVEMELQANKRVLEHDIEVLQRQDRRAQTEIATLKAAAQASAAERDKERHDSLLTLQAIQQRLEEKEQELKEAQQGRKKFELQMEELARSLEETRKGQLEIAQERNEIKANVQKLEKEVEKQLRIIQVHEQQEATLLQQAAEFTCSKERVLTELGAAKESTRALQETVERLAKQLERENSKVDSLEQEREELRRSNSILTAELSKVTTARNASEADVELVRSELRTTRALLEHSEGEVSRLKEGGEQAREHIATLHTSLSKSEEDLKLQREDNNRWRSMVRDIEEFEQAQARLIQGHVEKLRCARQFCPC</sequence>
<keyword evidence="7" id="KW-1185">Reference proteome</keyword>
<evidence type="ECO:0000256" key="3">
    <source>
        <dbReference type="SAM" id="Coils"/>
    </source>
</evidence>
<dbReference type="InterPro" id="IPR006652">
    <property type="entry name" value="Kelch_1"/>
</dbReference>
<dbReference type="Gene3D" id="2.120.10.80">
    <property type="entry name" value="Kelch-type beta propeller"/>
    <property type="match status" value="2"/>
</dbReference>
<reference evidence="6" key="1">
    <citation type="submission" date="2024-02" db="EMBL/GenBank/DDBJ databases">
        <authorList>
            <consortium name="ELIXIR-Norway"/>
            <consortium name="Elixir Norway"/>
        </authorList>
    </citation>
    <scope>NUCLEOTIDE SEQUENCE</scope>
</reference>